<reference evidence="9 10" key="1">
    <citation type="submission" date="2021-03" db="EMBL/GenBank/DDBJ databases">
        <title>Genomic Encyclopedia of Type Strains, Phase IV (KMG-IV): sequencing the most valuable type-strain genomes for metagenomic binning, comparative biology and taxonomic classification.</title>
        <authorList>
            <person name="Goeker M."/>
        </authorList>
    </citation>
    <scope>NUCLEOTIDE SEQUENCE [LARGE SCALE GENOMIC DNA]</scope>
    <source>
        <strain evidence="9 10">DSM 26675</strain>
    </source>
</reference>
<dbReference type="Pfam" id="PF03062">
    <property type="entry name" value="MBOAT"/>
    <property type="match status" value="1"/>
</dbReference>
<evidence type="ECO:0000256" key="2">
    <source>
        <dbReference type="ARBA" id="ARBA00010323"/>
    </source>
</evidence>
<feature type="transmembrane region" description="Helical" evidence="8">
    <location>
        <begin position="80"/>
        <end position="99"/>
    </location>
</feature>
<dbReference type="EMBL" id="JAGIKZ010000019">
    <property type="protein sequence ID" value="MBP2242347.1"/>
    <property type="molecule type" value="Genomic_DNA"/>
</dbReference>
<keyword evidence="6 7" id="KW-0472">Membrane</keyword>
<comment type="subcellular location">
    <subcellularLocation>
        <location evidence="1">Cell membrane</location>
        <topology evidence="1">Multi-pass membrane protein</topology>
    </subcellularLocation>
</comment>
<comment type="caution">
    <text evidence="9">The sequence shown here is derived from an EMBL/GenBank/DDBJ whole genome shotgun (WGS) entry which is preliminary data.</text>
</comment>
<feature type="transmembrane region" description="Helical" evidence="8">
    <location>
        <begin position="227"/>
        <end position="247"/>
    </location>
</feature>
<dbReference type="InterPro" id="IPR024194">
    <property type="entry name" value="Ac/AlaTfrase_AlgI/DltB"/>
</dbReference>
<feature type="transmembrane region" description="Helical" evidence="8">
    <location>
        <begin position="153"/>
        <end position="172"/>
    </location>
</feature>
<feature type="transmembrane region" description="Helical" evidence="8">
    <location>
        <begin position="356"/>
        <end position="373"/>
    </location>
</feature>
<dbReference type="PIRSF" id="PIRSF500217">
    <property type="entry name" value="AlgI"/>
    <property type="match status" value="1"/>
</dbReference>
<feature type="transmembrane region" description="Helical" evidence="8">
    <location>
        <begin position="448"/>
        <end position="471"/>
    </location>
</feature>
<dbReference type="PANTHER" id="PTHR13285:SF18">
    <property type="entry name" value="PROTEIN-CYSTEINE N-PALMITOYLTRANSFERASE RASP"/>
    <property type="match status" value="1"/>
</dbReference>
<keyword evidence="10" id="KW-1185">Reference proteome</keyword>
<dbReference type="PANTHER" id="PTHR13285">
    <property type="entry name" value="ACYLTRANSFERASE"/>
    <property type="match status" value="1"/>
</dbReference>
<evidence type="ECO:0000256" key="8">
    <source>
        <dbReference type="SAM" id="Phobius"/>
    </source>
</evidence>
<sequence>MVFSSSLFLFLFLPIVLLIYYLLKLEYRNIFLLVVSLLFYAWGEPKFVIVIIASIIINYVFGIIVHLCSENKVSCLIRRTILIVGIISNCGLLFYFKYYDFFLSSINSITGLNLTLANVILPIGISFFTFQGLSYVIDVYQGKIKVQKNLYKLALYMAFFPQLIAGPIVRYVDIHTQIDERVSTIDGFASGIRRFVIGLGKKVIIANTLGAVADSIFGLPAEQNSMAIAWVGAICYTFQIYFDFSGYSDMAIGLARMFGFNFKENFDYPYISKTVTEFWRRWHISLSRWFRDYLYIPLGGNRRGNVYVNLLIVFIVTGLWHGAAWNFIIWGLWHGLFLILERVLKLKKVRIRVPKIIIWSYTSLVVIIGWVLFRSPDLTYARDYIGIMFGLNDPYNVGFTVWYYLNPMIVTMLVIACICSIPIIKYIKGNVGSYEEHSGFSLFLQNAYVLIILIISIMFMATSTYNPFIYFRF</sequence>
<proteinExistence type="inferred from homology"/>
<feature type="transmembrane region" description="Helical" evidence="8">
    <location>
        <begin position="6"/>
        <end position="22"/>
    </location>
</feature>
<dbReference type="RefSeq" id="WP_066398069.1">
    <property type="nucleotide sequence ID" value="NZ_JAGIKZ010000019.1"/>
</dbReference>
<evidence type="ECO:0000256" key="7">
    <source>
        <dbReference type="PIRNR" id="PIRNR016636"/>
    </source>
</evidence>
<evidence type="ECO:0000256" key="3">
    <source>
        <dbReference type="ARBA" id="ARBA00022475"/>
    </source>
</evidence>
<evidence type="ECO:0000256" key="1">
    <source>
        <dbReference type="ARBA" id="ARBA00004651"/>
    </source>
</evidence>
<keyword evidence="3 7" id="KW-1003">Cell membrane</keyword>
<accession>A0ABS4RHH5</accession>
<evidence type="ECO:0000256" key="5">
    <source>
        <dbReference type="ARBA" id="ARBA00022989"/>
    </source>
</evidence>
<keyword evidence="7" id="KW-0808">Transferase</keyword>
<organism evidence="9 10">
    <name type="scientific">Cytobacillus eiseniae</name>
    <dbReference type="NCBI Taxonomy" id="762947"/>
    <lineage>
        <taxon>Bacteria</taxon>
        <taxon>Bacillati</taxon>
        <taxon>Bacillota</taxon>
        <taxon>Bacilli</taxon>
        <taxon>Bacillales</taxon>
        <taxon>Bacillaceae</taxon>
        <taxon>Cytobacillus</taxon>
    </lineage>
</organism>
<feature type="transmembrane region" description="Helical" evidence="8">
    <location>
        <begin position="304"/>
        <end position="321"/>
    </location>
</feature>
<dbReference type="PIRSF" id="PIRSF016636">
    <property type="entry name" value="AlgI_DltB"/>
    <property type="match status" value="1"/>
</dbReference>
<dbReference type="InterPro" id="IPR051085">
    <property type="entry name" value="MB_O-acyltransferase"/>
</dbReference>
<dbReference type="Proteomes" id="UP001519293">
    <property type="component" value="Unassembled WGS sequence"/>
</dbReference>
<feature type="transmembrane region" description="Helical" evidence="8">
    <location>
        <begin position="49"/>
        <end position="68"/>
    </location>
</feature>
<keyword evidence="5 8" id="KW-1133">Transmembrane helix</keyword>
<feature type="transmembrane region" description="Helical" evidence="8">
    <location>
        <begin position="401"/>
        <end position="427"/>
    </location>
</feature>
<evidence type="ECO:0000256" key="6">
    <source>
        <dbReference type="ARBA" id="ARBA00023136"/>
    </source>
</evidence>
<dbReference type="InterPro" id="IPR004299">
    <property type="entry name" value="MBOAT_fam"/>
</dbReference>
<evidence type="ECO:0000313" key="10">
    <source>
        <dbReference type="Proteomes" id="UP001519293"/>
    </source>
</evidence>
<evidence type="ECO:0000256" key="4">
    <source>
        <dbReference type="ARBA" id="ARBA00022692"/>
    </source>
</evidence>
<feature type="transmembrane region" description="Helical" evidence="8">
    <location>
        <begin position="27"/>
        <end position="43"/>
    </location>
</feature>
<dbReference type="InterPro" id="IPR028362">
    <property type="entry name" value="AlgI"/>
</dbReference>
<gene>
    <name evidence="9" type="ORF">J2Z40_002921</name>
</gene>
<keyword evidence="4 8" id="KW-0812">Transmembrane</keyword>
<evidence type="ECO:0000313" key="9">
    <source>
        <dbReference type="EMBL" id="MBP2242347.1"/>
    </source>
</evidence>
<keyword evidence="7" id="KW-0012">Acyltransferase</keyword>
<comment type="similarity">
    <text evidence="2 7">Belongs to the membrane-bound acyltransferase family.</text>
</comment>
<protein>
    <submittedName>
        <fullName evidence="9">Alginate O-acetyltransferase complex protein AlgI</fullName>
    </submittedName>
</protein>
<feature type="transmembrane region" description="Helical" evidence="8">
    <location>
        <begin position="119"/>
        <end position="141"/>
    </location>
</feature>
<name>A0ABS4RHH5_9BACI</name>